<dbReference type="InterPro" id="IPR005883">
    <property type="entry name" value="PilM"/>
</dbReference>
<dbReference type="NCBIfam" id="TIGR01175">
    <property type="entry name" value="pilM"/>
    <property type="match status" value="1"/>
</dbReference>
<dbReference type="InterPro" id="IPR043129">
    <property type="entry name" value="ATPase_NBD"/>
</dbReference>
<dbReference type="PIRSF" id="PIRSF019169">
    <property type="entry name" value="PilM"/>
    <property type="match status" value="1"/>
</dbReference>
<dbReference type="SUPFAM" id="SSF53067">
    <property type="entry name" value="Actin-like ATPase domain"/>
    <property type="match status" value="2"/>
</dbReference>
<dbReference type="InterPro" id="IPR050696">
    <property type="entry name" value="FtsA/MreB"/>
</dbReference>
<protein>
    <submittedName>
        <fullName evidence="1">Type IV pilus assembly protein PilM</fullName>
    </submittedName>
</protein>
<dbReference type="Pfam" id="PF11104">
    <property type="entry name" value="PilM_2"/>
    <property type="match status" value="1"/>
</dbReference>
<dbReference type="EMBL" id="CP066690">
    <property type="protein sequence ID" value="QQG45577.1"/>
    <property type="molecule type" value="Genomic_DNA"/>
</dbReference>
<organism evidence="1 2">
    <name type="scientific">Candidatus Sungiibacteriota bacterium</name>
    <dbReference type="NCBI Taxonomy" id="2750080"/>
    <lineage>
        <taxon>Bacteria</taxon>
        <taxon>Candidatus Sungiibacteriota</taxon>
    </lineage>
</organism>
<sequence>MKEKIVNLVRSLIKFPVVGLDISDTSIKYIKLRSGGLLSLFGEFTIPANLIVGGEVKDEEALVKILSSWLGKEGRELRSSFVVASLPEEKSFLRLIQLPRVKRDEVAGAVRWEIEANVPMPVEDLVFDYEIVEPLEDHLDHFDVVITAYPKTTVDSYVRVLSRVGFRPVALELELQAVIRAVVPEVRTHEAKIIVDMGRNRTSFIIVSGGAIVFTRTVDLGGRVIEENIVKALAVSEEKATALKKEFGLNKKAFEGKIFTALSPLVSTLAEELKHAVAYYESHAAHLHGASPGVASILLSGGDANLYGLDTYLASALKIPVHHTDPFIVLRKMGGPVVPPIPKNQSLAYATAIGLALRGAR</sequence>
<dbReference type="PANTHER" id="PTHR32432:SF3">
    <property type="entry name" value="ETHANOLAMINE UTILIZATION PROTEIN EUTJ"/>
    <property type="match status" value="1"/>
</dbReference>
<evidence type="ECO:0000313" key="2">
    <source>
        <dbReference type="Proteomes" id="UP000595618"/>
    </source>
</evidence>
<gene>
    <name evidence="1" type="primary">pilM</name>
    <name evidence="1" type="ORF">HYW89_01470</name>
</gene>
<name>A0A7T5RK02_9BACT</name>
<accession>A0A7T5RK02</accession>
<dbReference type="Proteomes" id="UP000595618">
    <property type="component" value="Chromosome"/>
</dbReference>
<dbReference type="CDD" id="cd24049">
    <property type="entry name" value="ASKHA_NBD_PilM"/>
    <property type="match status" value="1"/>
</dbReference>
<dbReference type="Gene3D" id="3.30.420.40">
    <property type="match status" value="2"/>
</dbReference>
<dbReference type="AlphaFoldDB" id="A0A7T5RK02"/>
<reference evidence="1 2" key="1">
    <citation type="submission" date="2020-07" db="EMBL/GenBank/DDBJ databases">
        <title>Huge and variable diversity of episymbiotic CPR bacteria and DPANN archaea in groundwater ecosystems.</title>
        <authorList>
            <person name="He C.Y."/>
            <person name="Keren R."/>
            <person name="Whittaker M."/>
            <person name="Farag I.F."/>
            <person name="Doudna J."/>
            <person name="Cate J.H.D."/>
            <person name="Banfield J.F."/>
        </authorList>
    </citation>
    <scope>NUCLEOTIDE SEQUENCE [LARGE SCALE GENOMIC DNA]</scope>
    <source>
        <strain evidence="1">NC_groundwater_541_Ag_S-0.1um_46_50</strain>
    </source>
</reference>
<dbReference type="Gene3D" id="3.30.1490.300">
    <property type="match status" value="1"/>
</dbReference>
<proteinExistence type="predicted"/>
<dbReference type="PANTHER" id="PTHR32432">
    <property type="entry name" value="CELL DIVISION PROTEIN FTSA-RELATED"/>
    <property type="match status" value="1"/>
</dbReference>
<evidence type="ECO:0000313" key="1">
    <source>
        <dbReference type="EMBL" id="QQG45577.1"/>
    </source>
</evidence>